<reference evidence="1" key="2">
    <citation type="submission" date="2020-09" db="EMBL/GenBank/DDBJ databases">
        <authorList>
            <person name="Sun Q."/>
            <person name="Zhou Y."/>
        </authorList>
    </citation>
    <scope>NUCLEOTIDE SEQUENCE</scope>
    <source>
        <strain evidence="1">CGMCC 4.7368</strain>
    </source>
</reference>
<name>A0A918DIG1_9ACTN</name>
<comment type="caution">
    <text evidence="1">The sequence shown here is derived from an EMBL/GenBank/DDBJ whole genome shotgun (WGS) entry which is preliminary data.</text>
</comment>
<gene>
    <name evidence="1" type="ORF">GCM10012289_19240</name>
</gene>
<reference evidence="1" key="1">
    <citation type="journal article" date="2014" name="Int. J. Syst. Evol. Microbiol.">
        <title>Complete genome sequence of Corynebacterium casei LMG S-19264T (=DSM 44701T), isolated from a smear-ripened cheese.</title>
        <authorList>
            <consortium name="US DOE Joint Genome Institute (JGI-PGF)"/>
            <person name="Walter F."/>
            <person name="Albersmeier A."/>
            <person name="Kalinowski J."/>
            <person name="Ruckert C."/>
        </authorList>
    </citation>
    <scope>NUCLEOTIDE SEQUENCE</scope>
    <source>
        <strain evidence="1">CGMCC 4.7368</strain>
    </source>
</reference>
<organism evidence="1 2">
    <name type="scientific">Nonomuraea cavernae</name>
    <dbReference type="NCBI Taxonomy" id="2045107"/>
    <lineage>
        <taxon>Bacteria</taxon>
        <taxon>Bacillati</taxon>
        <taxon>Actinomycetota</taxon>
        <taxon>Actinomycetes</taxon>
        <taxon>Streptosporangiales</taxon>
        <taxon>Streptosporangiaceae</taxon>
        <taxon>Nonomuraea</taxon>
    </lineage>
</organism>
<evidence type="ECO:0000313" key="1">
    <source>
        <dbReference type="EMBL" id="GGO66081.1"/>
    </source>
</evidence>
<dbReference type="AlphaFoldDB" id="A0A918DIG1"/>
<accession>A0A918DIG1</accession>
<evidence type="ECO:0000313" key="2">
    <source>
        <dbReference type="Proteomes" id="UP000646523"/>
    </source>
</evidence>
<proteinExistence type="predicted"/>
<dbReference type="Proteomes" id="UP000646523">
    <property type="component" value="Unassembled WGS sequence"/>
</dbReference>
<protein>
    <submittedName>
        <fullName evidence="1">Uncharacterized protein</fullName>
    </submittedName>
</protein>
<sequence>MGAKAMRRPVRREWVRRSRGGRFVESGLEEPRGGRSAGAGPPSAWAGRLVKWLTAFSPYWIYGEGHFVRRVPV</sequence>
<keyword evidence="2" id="KW-1185">Reference proteome</keyword>
<dbReference type="EMBL" id="BMNH01000004">
    <property type="protein sequence ID" value="GGO66081.1"/>
    <property type="molecule type" value="Genomic_DNA"/>
</dbReference>